<accession>E9GB78</accession>
<proteinExistence type="predicted"/>
<evidence type="ECO:0000256" key="1">
    <source>
        <dbReference type="SAM" id="Phobius"/>
    </source>
</evidence>
<keyword evidence="1" id="KW-0472">Membrane</keyword>
<dbReference type="AlphaFoldDB" id="E9GB78"/>
<evidence type="ECO:0000313" key="3">
    <source>
        <dbReference type="Proteomes" id="UP000000305"/>
    </source>
</evidence>
<organism evidence="2 3">
    <name type="scientific">Daphnia pulex</name>
    <name type="common">Water flea</name>
    <dbReference type="NCBI Taxonomy" id="6669"/>
    <lineage>
        <taxon>Eukaryota</taxon>
        <taxon>Metazoa</taxon>
        <taxon>Ecdysozoa</taxon>
        <taxon>Arthropoda</taxon>
        <taxon>Crustacea</taxon>
        <taxon>Branchiopoda</taxon>
        <taxon>Diplostraca</taxon>
        <taxon>Cladocera</taxon>
        <taxon>Anomopoda</taxon>
        <taxon>Daphniidae</taxon>
        <taxon>Daphnia</taxon>
    </lineage>
</organism>
<dbReference type="InParanoid" id="E9GB78"/>
<name>E9GB78_DAPPU</name>
<keyword evidence="3" id="KW-1185">Reference proteome</keyword>
<dbReference type="Proteomes" id="UP000000305">
    <property type="component" value="Unassembled WGS sequence"/>
</dbReference>
<keyword evidence="1" id="KW-0812">Transmembrane</keyword>
<dbReference type="EMBL" id="GL732537">
    <property type="protein sequence ID" value="EFX83409.1"/>
    <property type="molecule type" value="Genomic_DNA"/>
</dbReference>
<protein>
    <submittedName>
        <fullName evidence="2">Uncharacterized protein</fullName>
    </submittedName>
</protein>
<keyword evidence="1" id="KW-1133">Transmembrane helix</keyword>
<sequence>MMVKMNNPFHTTLSDNNSMFLAHSIPTLGTGHLIKLIITCITLSALFLSFCTLPYL</sequence>
<reference evidence="2 3" key="1">
    <citation type="journal article" date="2011" name="Science">
        <title>The ecoresponsive genome of Daphnia pulex.</title>
        <authorList>
            <person name="Colbourne J.K."/>
            <person name="Pfrender M.E."/>
            <person name="Gilbert D."/>
            <person name="Thomas W.K."/>
            <person name="Tucker A."/>
            <person name="Oakley T.H."/>
            <person name="Tokishita S."/>
            <person name="Aerts A."/>
            <person name="Arnold G.J."/>
            <person name="Basu M.K."/>
            <person name="Bauer D.J."/>
            <person name="Caceres C.E."/>
            <person name="Carmel L."/>
            <person name="Casola C."/>
            <person name="Choi J.H."/>
            <person name="Detter J.C."/>
            <person name="Dong Q."/>
            <person name="Dusheyko S."/>
            <person name="Eads B.D."/>
            <person name="Frohlich T."/>
            <person name="Geiler-Samerotte K.A."/>
            <person name="Gerlach D."/>
            <person name="Hatcher P."/>
            <person name="Jogdeo S."/>
            <person name="Krijgsveld J."/>
            <person name="Kriventseva E.V."/>
            <person name="Kultz D."/>
            <person name="Laforsch C."/>
            <person name="Lindquist E."/>
            <person name="Lopez J."/>
            <person name="Manak J.R."/>
            <person name="Muller J."/>
            <person name="Pangilinan J."/>
            <person name="Patwardhan R.P."/>
            <person name="Pitluck S."/>
            <person name="Pritham E.J."/>
            <person name="Rechtsteiner A."/>
            <person name="Rho M."/>
            <person name="Rogozin I.B."/>
            <person name="Sakarya O."/>
            <person name="Salamov A."/>
            <person name="Schaack S."/>
            <person name="Shapiro H."/>
            <person name="Shiga Y."/>
            <person name="Skalitzky C."/>
            <person name="Smith Z."/>
            <person name="Souvorov A."/>
            <person name="Sung W."/>
            <person name="Tang Z."/>
            <person name="Tsuchiya D."/>
            <person name="Tu H."/>
            <person name="Vos H."/>
            <person name="Wang M."/>
            <person name="Wolf Y.I."/>
            <person name="Yamagata H."/>
            <person name="Yamada T."/>
            <person name="Ye Y."/>
            <person name="Shaw J.R."/>
            <person name="Andrews J."/>
            <person name="Crease T.J."/>
            <person name="Tang H."/>
            <person name="Lucas S.M."/>
            <person name="Robertson H.M."/>
            <person name="Bork P."/>
            <person name="Koonin E.V."/>
            <person name="Zdobnov E.M."/>
            <person name="Grigoriev I.V."/>
            <person name="Lynch M."/>
            <person name="Boore J.L."/>
        </authorList>
    </citation>
    <scope>NUCLEOTIDE SEQUENCE [LARGE SCALE GENOMIC DNA]</scope>
</reference>
<dbReference type="HOGENOM" id="CLU_3016280_0_0_1"/>
<gene>
    <name evidence="2" type="ORF">DAPPUDRAFT_301971</name>
</gene>
<dbReference type="KEGG" id="dpx:DAPPUDRAFT_301971"/>
<feature type="transmembrane region" description="Helical" evidence="1">
    <location>
        <begin position="33"/>
        <end position="55"/>
    </location>
</feature>
<evidence type="ECO:0000313" key="2">
    <source>
        <dbReference type="EMBL" id="EFX83409.1"/>
    </source>
</evidence>